<name>A0ABM1SUC9_LIMPO</name>
<keyword evidence="4 10" id="KW-0328">Glycosyltransferase</keyword>
<accession>A0ABM1SUC9</accession>
<comment type="subcellular location">
    <subcellularLocation>
        <location evidence="1 10">Endoplasmic reticulum membrane</location>
        <topology evidence="1 10">Multi-pass membrane protein</topology>
    </subcellularLocation>
</comment>
<comment type="caution">
    <text evidence="10">Lacks conserved residue(s) required for the propagation of feature annotation.</text>
</comment>
<feature type="transmembrane region" description="Helical" evidence="10">
    <location>
        <begin position="24"/>
        <end position="43"/>
    </location>
</feature>
<evidence type="ECO:0000256" key="5">
    <source>
        <dbReference type="ARBA" id="ARBA00022679"/>
    </source>
</evidence>
<evidence type="ECO:0000256" key="6">
    <source>
        <dbReference type="ARBA" id="ARBA00022692"/>
    </source>
</evidence>
<evidence type="ECO:0000313" key="12">
    <source>
        <dbReference type="RefSeq" id="XP_022247235.1"/>
    </source>
</evidence>
<dbReference type="RefSeq" id="XP_022247235.1">
    <property type="nucleotide sequence ID" value="XM_022391527.1"/>
</dbReference>
<comment type="pathway">
    <text evidence="2 10">Protein modification; protein glycosylation.</text>
</comment>
<evidence type="ECO:0000313" key="11">
    <source>
        <dbReference type="Proteomes" id="UP000694941"/>
    </source>
</evidence>
<dbReference type="GeneID" id="106463893"/>
<reference evidence="12" key="1">
    <citation type="submission" date="2025-08" db="UniProtKB">
        <authorList>
            <consortium name="RefSeq"/>
        </authorList>
    </citation>
    <scope>IDENTIFICATION</scope>
    <source>
        <tissue evidence="12">Muscle</tissue>
    </source>
</reference>
<evidence type="ECO:0000256" key="1">
    <source>
        <dbReference type="ARBA" id="ARBA00004477"/>
    </source>
</evidence>
<keyword evidence="9 10" id="KW-0472">Membrane</keyword>
<evidence type="ECO:0000256" key="7">
    <source>
        <dbReference type="ARBA" id="ARBA00022824"/>
    </source>
</evidence>
<dbReference type="Proteomes" id="UP000694941">
    <property type="component" value="Unplaced"/>
</dbReference>
<sequence>MSSGFTTMIAMIPSSLHLLARPTLQGFKIALINSAMIFFLFSFQVHEKSILLAILPVSLLIHEHPLVTTWFLTVSTFR</sequence>
<dbReference type="PANTHER" id="PTHR12413">
    <property type="entry name" value="DOLICHYL GLYCOSYLTRANSFERASE"/>
    <property type="match status" value="1"/>
</dbReference>
<feature type="transmembrane region" description="Helical" evidence="10">
    <location>
        <begin position="50"/>
        <end position="72"/>
    </location>
</feature>
<keyword evidence="5 10" id="KW-0808">Transferase</keyword>
<keyword evidence="7 10" id="KW-0256">Endoplasmic reticulum</keyword>
<evidence type="ECO:0000256" key="3">
    <source>
        <dbReference type="ARBA" id="ARBA00008715"/>
    </source>
</evidence>
<keyword evidence="11" id="KW-1185">Reference proteome</keyword>
<protein>
    <recommendedName>
        <fullName evidence="10">Alpha-1,3-glucosyltransferase</fullName>
        <ecNumber evidence="10">2.4.1.-</ecNumber>
    </recommendedName>
</protein>
<gene>
    <name evidence="12" type="primary">LOC106463893</name>
</gene>
<keyword evidence="6 10" id="KW-0812">Transmembrane</keyword>
<dbReference type="InterPro" id="IPR004856">
    <property type="entry name" value="Glyco_trans_ALG6/ALG8"/>
</dbReference>
<evidence type="ECO:0000256" key="8">
    <source>
        <dbReference type="ARBA" id="ARBA00022989"/>
    </source>
</evidence>
<organism evidence="11 12">
    <name type="scientific">Limulus polyphemus</name>
    <name type="common">Atlantic horseshoe crab</name>
    <dbReference type="NCBI Taxonomy" id="6850"/>
    <lineage>
        <taxon>Eukaryota</taxon>
        <taxon>Metazoa</taxon>
        <taxon>Ecdysozoa</taxon>
        <taxon>Arthropoda</taxon>
        <taxon>Chelicerata</taxon>
        <taxon>Merostomata</taxon>
        <taxon>Xiphosura</taxon>
        <taxon>Limulidae</taxon>
        <taxon>Limulus</taxon>
    </lineage>
</organism>
<keyword evidence="8 10" id="KW-1133">Transmembrane helix</keyword>
<evidence type="ECO:0000256" key="9">
    <source>
        <dbReference type="ARBA" id="ARBA00023136"/>
    </source>
</evidence>
<comment type="similarity">
    <text evidence="3 10">Belongs to the ALG6/ALG8 glucosyltransferase family.</text>
</comment>
<evidence type="ECO:0000256" key="2">
    <source>
        <dbReference type="ARBA" id="ARBA00004922"/>
    </source>
</evidence>
<proteinExistence type="inferred from homology"/>
<evidence type="ECO:0000256" key="4">
    <source>
        <dbReference type="ARBA" id="ARBA00022676"/>
    </source>
</evidence>
<dbReference type="Pfam" id="PF03155">
    <property type="entry name" value="Alg6_Alg8"/>
    <property type="match status" value="1"/>
</dbReference>
<dbReference type="PANTHER" id="PTHR12413:SF1">
    <property type="entry name" value="DOLICHYL PYROPHOSPHATE MAN9GLCNAC2 ALPHA-1,3-GLUCOSYLTRANSFERASE"/>
    <property type="match status" value="1"/>
</dbReference>
<dbReference type="EC" id="2.4.1.-" evidence="10"/>
<evidence type="ECO:0000256" key="10">
    <source>
        <dbReference type="RuleBase" id="RU363110"/>
    </source>
</evidence>